<sequence length="132" mass="13708">MAPKKLTTRPGDRGQAQSRARIADKYLEVAQLVDAEDGAAVNVCVGLAVLAGIAAGDAICLVALGERYSGPDHQSAAELLARVDTGLGKHLRRLASAKPASHYGERLLGTADRAAALRAAQALVEEAVRRVG</sequence>
<dbReference type="OrthoDB" id="5149306at2"/>
<dbReference type="RefSeq" id="WP_093180279.1">
    <property type="nucleotide sequence ID" value="NZ_FMYH01000001.1"/>
</dbReference>
<organism evidence="1 2">
    <name type="scientific">Sanguibacter gelidistatuariae</name>
    <dbReference type="NCBI Taxonomy" id="1814289"/>
    <lineage>
        <taxon>Bacteria</taxon>
        <taxon>Bacillati</taxon>
        <taxon>Actinomycetota</taxon>
        <taxon>Actinomycetes</taxon>
        <taxon>Micrococcales</taxon>
        <taxon>Sanguibacteraceae</taxon>
        <taxon>Sanguibacter</taxon>
    </lineage>
</organism>
<dbReference type="EMBL" id="FMYH01000001">
    <property type="protein sequence ID" value="SDB83283.1"/>
    <property type="molecule type" value="Genomic_DNA"/>
</dbReference>
<protein>
    <recommendedName>
        <fullName evidence="3">HEPN domain-containing protein</fullName>
    </recommendedName>
</protein>
<dbReference type="STRING" id="1814289.SAMN05216410_0300"/>
<evidence type="ECO:0000313" key="1">
    <source>
        <dbReference type="EMBL" id="SDB83283.1"/>
    </source>
</evidence>
<accession>A0A1G6GN53</accession>
<gene>
    <name evidence="1" type="ORF">SAMN05216410_0300</name>
</gene>
<name>A0A1G6GN53_9MICO</name>
<evidence type="ECO:0000313" key="2">
    <source>
        <dbReference type="Proteomes" id="UP000199039"/>
    </source>
</evidence>
<dbReference type="Proteomes" id="UP000199039">
    <property type="component" value="Unassembled WGS sequence"/>
</dbReference>
<dbReference type="AlphaFoldDB" id="A0A1G6GN53"/>
<reference evidence="1 2" key="1">
    <citation type="submission" date="2016-09" db="EMBL/GenBank/DDBJ databases">
        <authorList>
            <person name="Capua I."/>
            <person name="De Benedictis P."/>
            <person name="Joannis T."/>
            <person name="Lombin L.H."/>
            <person name="Cattoli G."/>
        </authorList>
    </citation>
    <scope>NUCLEOTIDE SEQUENCE [LARGE SCALE GENOMIC DNA]</scope>
    <source>
        <strain evidence="1 2">ISLP-3</strain>
    </source>
</reference>
<proteinExistence type="predicted"/>
<evidence type="ECO:0008006" key="3">
    <source>
        <dbReference type="Google" id="ProtNLM"/>
    </source>
</evidence>
<keyword evidence="2" id="KW-1185">Reference proteome</keyword>